<gene>
    <name evidence="8" type="ORF">GCM10023338_13360</name>
</gene>
<feature type="chain" id="PRO_5047519926" evidence="6">
    <location>
        <begin position="27"/>
        <end position="156"/>
    </location>
</feature>
<dbReference type="Pfam" id="PF05433">
    <property type="entry name" value="Rick_17kDa_Anti"/>
    <property type="match status" value="1"/>
</dbReference>
<evidence type="ECO:0000256" key="6">
    <source>
        <dbReference type="SAM" id="SignalP"/>
    </source>
</evidence>
<keyword evidence="2 6" id="KW-0732">Signal</keyword>
<proteinExistence type="predicted"/>
<name>A0ABP9MP86_9GAMM</name>
<evidence type="ECO:0000256" key="5">
    <source>
        <dbReference type="ARBA" id="ARBA00023288"/>
    </source>
</evidence>
<dbReference type="PANTHER" id="PTHR35603:SF1">
    <property type="entry name" value="OUTER MEMBRANE LIPOPROTEIN SLYB"/>
    <property type="match status" value="1"/>
</dbReference>
<dbReference type="Proteomes" id="UP001500631">
    <property type="component" value="Unassembled WGS sequence"/>
</dbReference>
<reference evidence="9" key="1">
    <citation type="journal article" date="2019" name="Int. J. Syst. Evol. Microbiol.">
        <title>The Global Catalogue of Microorganisms (GCM) 10K type strain sequencing project: providing services to taxonomists for standard genome sequencing and annotation.</title>
        <authorList>
            <consortium name="The Broad Institute Genomics Platform"/>
            <consortium name="The Broad Institute Genome Sequencing Center for Infectious Disease"/>
            <person name="Wu L."/>
            <person name="Ma J."/>
        </authorList>
    </citation>
    <scope>NUCLEOTIDE SEQUENCE [LARGE SCALE GENOMIC DNA]</scope>
    <source>
        <strain evidence="9">JCM 18424</strain>
    </source>
</reference>
<feature type="signal peptide" evidence="6">
    <location>
        <begin position="1"/>
        <end position="26"/>
    </location>
</feature>
<accession>A0ABP9MP86</accession>
<evidence type="ECO:0000256" key="2">
    <source>
        <dbReference type="ARBA" id="ARBA00022729"/>
    </source>
</evidence>
<feature type="domain" description="Glycine zipper 2TM" evidence="7">
    <location>
        <begin position="62"/>
        <end position="102"/>
    </location>
</feature>
<evidence type="ECO:0000313" key="9">
    <source>
        <dbReference type="Proteomes" id="UP001500631"/>
    </source>
</evidence>
<evidence type="ECO:0000256" key="1">
    <source>
        <dbReference type="ARBA" id="ARBA00004459"/>
    </source>
</evidence>
<comment type="subcellular location">
    <subcellularLocation>
        <location evidence="1">Cell outer membrane</location>
        <topology evidence="1">Lipid-anchor</topology>
    </subcellularLocation>
</comment>
<dbReference type="RefSeq" id="WP_077925421.1">
    <property type="nucleotide sequence ID" value="NZ_BAABKE010000004.1"/>
</dbReference>
<dbReference type="InterPro" id="IPR051407">
    <property type="entry name" value="Bact_OM_lipoprot/Surf_antigen"/>
</dbReference>
<evidence type="ECO:0000256" key="4">
    <source>
        <dbReference type="ARBA" id="ARBA00023139"/>
    </source>
</evidence>
<evidence type="ECO:0000259" key="7">
    <source>
        <dbReference type="Pfam" id="PF05433"/>
    </source>
</evidence>
<dbReference type="PANTHER" id="PTHR35603">
    <property type="match status" value="1"/>
</dbReference>
<dbReference type="PROSITE" id="PS51257">
    <property type="entry name" value="PROKAR_LIPOPROTEIN"/>
    <property type="match status" value="1"/>
</dbReference>
<evidence type="ECO:0000313" key="8">
    <source>
        <dbReference type="EMBL" id="GAA5099622.1"/>
    </source>
</evidence>
<organism evidence="8 9">
    <name type="scientific">Wohlfahrtiimonas larvae</name>
    <dbReference type="NCBI Taxonomy" id="1157986"/>
    <lineage>
        <taxon>Bacteria</taxon>
        <taxon>Pseudomonadati</taxon>
        <taxon>Pseudomonadota</taxon>
        <taxon>Gammaproteobacteria</taxon>
        <taxon>Cardiobacteriales</taxon>
        <taxon>Ignatzschineriaceae</taxon>
        <taxon>Wohlfahrtiimonas</taxon>
    </lineage>
</organism>
<dbReference type="InterPro" id="IPR008816">
    <property type="entry name" value="Gly_zipper_2TM_dom"/>
</dbReference>
<dbReference type="EMBL" id="BAABKE010000004">
    <property type="protein sequence ID" value="GAA5099622.1"/>
    <property type="molecule type" value="Genomic_DNA"/>
</dbReference>
<comment type="caution">
    <text evidence="8">The sequence shown here is derived from an EMBL/GenBank/DDBJ whole genome shotgun (WGS) entry which is preliminary data.</text>
</comment>
<keyword evidence="9" id="KW-1185">Reference proteome</keyword>
<keyword evidence="4" id="KW-0564">Palmitate</keyword>
<keyword evidence="3" id="KW-0472">Membrane</keyword>
<protein>
    <submittedName>
        <fullName evidence="8">Glycine zipper 2TM domain-containing protein</fullName>
    </submittedName>
</protein>
<sequence>MKKNRSMIIIASAMTLLLSGCVSSLSGDSYSRSEARQAQFVQTGTVIGTRLVKIEGTKSGVGAITGGAVGGVAANSIGGGSGRVLATIAGAAVGALAGSAIEEGTTRNDGVEVTVRLDDSKATRAYVQEAKGTSFYNGQRVRITTTSSGTARVVPI</sequence>
<evidence type="ECO:0000256" key="3">
    <source>
        <dbReference type="ARBA" id="ARBA00023136"/>
    </source>
</evidence>
<keyword evidence="5" id="KW-0449">Lipoprotein</keyword>